<comment type="caution">
    <text evidence="5">The sequence shown here is derived from an EMBL/GenBank/DDBJ whole genome shotgun (WGS) entry which is preliminary data.</text>
</comment>
<feature type="domain" description="Trichohyalin-plectin-homology" evidence="4">
    <location>
        <begin position="435"/>
        <end position="779"/>
    </location>
</feature>
<proteinExistence type="predicted"/>
<keyword evidence="3" id="KW-0812">Transmembrane</keyword>
<keyword evidence="6" id="KW-1185">Reference proteome</keyword>
<accession>A0A8S1MDS4</accession>
<feature type="coiled-coil region" evidence="2">
    <location>
        <begin position="405"/>
        <end position="738"/>
    </location>
</feature>
<dbReference type="PANTHER" id="PTHR28663">
    <property type="entry name" value="COILED-COIL DOMAIN-CONTAINING PROTEIN 173"/>
    <property type="match status" value="1"/>
</dbReference>
<dbReference type="EMBL" id="CAJJDM010000055">
    <property type="protein sequence ID" value="CAD8075863.1"/>
    <property type="molecule type" value="Genomic_DNA"/>
</dbReference>
<sequence length="796" mass="95557">MKTYEIIITTGNCLSLCGAFVIFFLFFHFEKLRQGFFSHTIIYITIGSLIQIIGIQLSSSYGITNCKVSVSVLICGSLIMIFWSTIMIWALKKLFNVYSNKGTLQELESMHNQLRNNEFKLLICSFGIPILLAIWPAVLDGATSEQSTNNFCYLYTTSYQSPGVKIQVEIAKLISWEIPIIFYLIYSLTVLYNIKKFYEENIDEIIFVEVKKIVKRLLAYPIITILCSILFTIMDLETFFNVDEEYKVQQVGLCYPYGNSLISLLISHKVVSKKKFSEEILKNKNFSESLDPIRSRRKYKRKRLLLLNQLQYARIWLIKQLIIIIQKMSVRRVQSAVASSKQTTAVIPLSELKRMQDHITVYHQDTPEKFELHKLSQDRVKNWNNTLKQNKVQKDKTKFERFKQDEEERRKIDEDERRYQALVKQQILEKANKQIYENNERIRQFQSKMLVVDAIQEREGQKQIKEMQKHLEKEREKVQYEQMLEIQAEKDQLEKKKQQELLEKKKQQHDMLKKQHEIMRDKFIKQVQEEKIEGELMKAKVQADLEEEQRIAKQKKDKIMENQQLLIQGNEILKKQREFEKQKLLEEEKKIEEHAKKKERVLEIRKIRDEQRKAEKQAQRQKLIDAQTEKLKKQKEEQEKLLNKNIIEAEIKAEEVEKMKKEQRRKLQSAISYSHKVKMEVKQQQEEEEKRLNQEFQQYWINRNKELQEQELREKMEIKKKNQELKDFHHQQENERNQKRTQEIMKNFDERDKCLARLDNQDKEFDEWAAQIVKRYQAEGKNTDILMKELKQFKHK</sequence>
<keyword evidence="3" id="KW-0472">Membrane</keyword>
<evidence type="ECO:0000259" key="4">
    <source>
        <dbReference type="Pfam" id="PF13868"/>
    </source>
</evidence>
<dbReference type="InterPro" id="IPR039986">
    <property type="entry name" value="CFAP210"/>
</dbReference>
<dbReference type="InterPro" id="IPR043597">
    <property type="entry name" value="TPH_dom"/>
</dbReference>
<dbReference type="Pfam" id="PF13868">
    <property type="entry name" value="TPH"/>
    <property type="match status" value="1"/>
</dbReference>
<reference evidence="5" key="1">
    <citation type="submission" date="2021-01" db="EMBL/GenBank/DDBJ databases">
        <authorList>
            <consortium name="Genoscope - CEA"/>
            <person name="William W."/>
        </authorList>
    </citation>
    <scope>NUCLEOTIDE SEQUENCE</scope>
</reference>
<evidence type="ECO:0000256" key="1">
    <source>
        <dbReference type="ARBA" id="ARBA00023054"/>
    </source>
</evidence>
<organism evidence="5 6">
    <name type="scientific">Paramecium primaurelia</name>
    <dbReference type="NCBI Taxonomy" id="5886"/>
    <lineage>
        <taxon>Eukaryota</taxon>
        <taxon>Sar</taxon>
        <taxon>Alveolata</taxon>
        <taxon>Ciliophora</taxon>
        <taxon>Intramacronucleata</taxon>
        <taxon>Oligohymenophorea</taxon>
        <taxon>Peniculida</taxon>
        <taxon>Parameciidae</taxon>
        <taxon>Paramecium</taxon>
    </lineage>
</organism>
<evidence type="ECO:0000256" key="3">
    <source>
        <dbReference type="SAM" id="Phobius"/>
    </source>
</evidence>
<dbReference type="PANTHER" id="PTHR28663:SF1">
    <property type="entry name" value="CILIA- AND FLAGELLA- ASSOCIATED PROTEIN 210"/>
    <property type="match status" value="1"/>
</dbReference>
<evidence type="ECO:0000313" key="5">
    <source>
        <dbReference type="EMBL" id="CAD8075863.1"/>
    </source>
</evidence>
<name>A0A8S1MDS4_PARPR</name>
<feature type="transmembrane region" description="Helical" evidence="3">
    <location>
        <begin position="119"/>
        <end position="138"/>
    </location>
</feature>
<evidence type="ECO:0000256" key="2">
    <source>
        <dbReference type="SAM" id="Coils"/>
    </source>
</evidence>
<feature type="transmembrane region" description="Helical" evidence="3">
    <location>
        <begin position="173"/>
        <end position="194"/>
    </location>
</feature>
<feature type="transmembrane region" description="Helical" evidence="3">
    <location>
        <begin position="217"/>
        <end position="236"/>
    </location>
</feature>
<feature type="transmembrane region" description="Helical" evidence="3">
    <location>
        <begin position="41"/>
        <end position="63"/>
    </location>
</feature>
<gene>
    <name evidence="5" type="ORF">PPRIM_AZ9-3.1.T0550113</name>
</gene>
<evidence type="ECO:0000313" key="6">
    <source>
        <dbReference type="Proteomes" id="UP000688137"/>
    </source>
</evidence>
<keyword evidence="3" id="KW-1133">Transmembrane helix</keyword>
<feature type="transmembrane region" description="Helical" evidence="3">
    <location>
        <begin position="6"/>
        <end position="29"/>
    </location>
</feature>
<protein>
    <recommendedName>
        <fullName evidence="4">Trichohyalin-plectin-homology domain-containing protein</fullName>
    </recommendedName>
</protein>
<feature type="transmembrane region" description="Helical" evidence="3">
    <location>
        <begin position="69"/>
        <end position="91"/>
    </location>
</feature>
<dbReference type="AlphaFoldDB" id="A0A8S1MDS4"/>
<keyword evidence="1 2" id="KW-0175">Coiled coil</keyword>
<dbReference type="Proteomes" id="UP000688137">
    <property type="component" value="Unassembled WGS sequence"/>
</dbReference>